<comment type="caution">
    <text evidence="2">The sequence shown here is derived from an EMBL/GenBank/DDBJ whole genome shotgun (WGS) entry which is preliminary data.</text>
</comment>
<dbReference type="RefSeq" id="WP_133801619.1">
    <property type="nucleotide sequence ID" value="NZ_SNWQ01000009.1"/>
</dbReference>
<gene>
    <name evidence="2" type="ORF">EV643_109133</name>
</gene>
<keyword evidence="1" id="KW-0812">Transmembrane</keyword>
<keyword evidence="3" id="KW-1185">Reference proteome</keyword>
<dbReference type="Proteomes" id="UP000295388">
    <property type="component" value="Unassembled WGS sequence"/>
</dbReference>
<evidence type="ECO:0000313" key="3">
    <source>
        <dbReference type="Proteomes" id="UP000295388"/>
    </source>
</evidence>
<feature type="transmembrane region" description="Helical" evidence="1">
    <location>
        <begin position="96"/>
        <end position="117"/>
    </location>
</feature>
<keyword evidence="1" id="KW-1133">Transmembrane helix</keyword>
<dbReference type="OrthoDB" id="5146799at2"/>
<name>A0A4V3C9U5_9ACTN</name>
<dbReference type="AlphaFoldDB" id="A0A4V3C9U5"/>
<evidence type="ECO:0000313" key="2">
    <source>
        <dbReference type="EMBL" id="TDO47240.1"/>
    </source>
</evidence>
<dbReference type="GO" id="GO:0005886">
    <property type="term" value="C:plasma membrane"/>
    <property type="evidence" value="ECO:0007669"/>
    <property type="project" value="UniProtKB-SubCell"/>
</dbReference>
<dbReference type="PANTHER" id="PTHR37305">
    <property type="entry name" value="INTEGRAL MEMBRANE PROTEIN-RELATED"/>
    <property type="match status" value="1"/>
</dbReference>
<feature type="transmembrane region" description="Helical" evidence="1">
    <location>
        <begin position="129"/>
        <end position="151"/>
    </location>
</feature>
<dbReference type="GO" id="GO:0140359">
    <property type="term" value="F:ABC-type transporter activity"/>
    <property type="evidence" value="ECO:0007669"/>
    <property type="project" value="InterPro"/>
</dbReference>
<keyword evidence="1" id="KW-0472">Membrane</keyword>
<sequence length="239" mass="24784">MIVRTIVRLTLATLFGHRRGLLLYILPGVFVGLCVLLAFTVDDKSGLAPAMLQQLGLAVILPLVALIAGTGAIATEIDDGSIVYLLSKPIKRSTIILTKAAVAVGVILVLGVVPIVVSGLILDPGDAQTAAAFGVGALAAGIAYTAIFVALSVMSSSAVTIGLLYSLLWESVLGQYVDGVKVLSVQQWSLAIIQRLTDLPSVTSDVKLPISLILLTAVTTAALCLAITRLRTLILSTAD</sequence>
<feature type="transmembrane region" description="Helical" evidence="1">
    <location>
        <begin position="158"/>
        <end position="177"/>
    </location>
</feature>
<dbReference type="EMBL" id="SNWQ01000009">
    <property type="protein sequence ID" value="TDO47240.1"/>
    <property type="molecule type" value="Genomic_DNA"/>
</dbReference>
<feature type="transmembrane region" description="Helical" evidence="1">
    <location>
        <begin position="21"/>
        <end position="39"/>
    </location>
</feature>
<evidence type="ECO:0000256" key="1">
    <source>
        <dbReference type="SAM" id="Phobius"/>
    </source>
</evidence>
<reference evidence="2 3" key="1">
    <citation type="submission" date="2019-03" db="EMBL/GenBank/DDBJ databases">
        <title>Genomic Encyclopedia of Type Strains, Phase III (KMG-III): the genomes of soil and plant-associated and newly described type strains.</title>
        <authorList>
            <person name="Whitman W."/>
        </authorList>
    </citation>
    <scope>NUCLEOTIDE SEQUENCE [LARGE SCALE GENOMIC DNA]</scope>
    <source>
        <strain evidence="2 3">VKM Ac-2527</strain>
    </source>
</reference>
<feature type="transmembrane region" description="Helical" evidence="1">
    <location>
        <begin position="51"/>
        <end position="75"/>
    </location>
</feature>
<dbReference type="Pfam" id="PF12679">
    <property type="entry name" value="ABC2_membrane_2"/>
    <property type="match status" value="1"/>
</dbReference>
<feature type="transmembrane region" description="Helical" evidence="1">
    <location>
        <begin position="208"/>
        <end position="227"/>
    </location>
</feature>
<dbReference type="PANTHER" id="PTHR37305:SF1">
    <property type="entry name" value="MEMBRANE PROTEIN"/>
    <property type="match status" value="1"/>
</dbReference>
<proteinExistence type="predicted"/>
<organism evidence="2 3">
    <name type="scientific">Kribbella caucasensis</name>
    <dbReference type="NCBI Taxonomy" id="2512215"/>
    <lineage>
        <taxon>Bacteria</taxon>
        <taxon>Bacillati</taxon>
        <taxon>Actinomycetota</taxon>
        <taxon>Actinomycetes</taxon>
        <taxon>Propionibacteriales</taxon>
        <taxon>Kribbellaceae</taxon>
        <taxon>Kribbella</taxon>
    </lineage>
</organism>
<protein>
    <submittedName>
        <fullName evidence="2">ABC-2 type transport system permease protein</fullName>
    </submittedName>
</protein>
<accession>A0A4V3C9U5</accession>